<feature type="region of interest" description="Disordered" evidence="1">
    <location>
        <begin position="1"/>
        <end position="38"/>
    </location>
</feature>
<evidence type="ECO:0000313" key="2">
    <source>
        <dbReference type="EMBL" id="VWO95866.1"/>
    </source>
</evidence>
<proteinExistence type="predicted"/>
<sequence length="283" mass="31055">MSARPISPPSHSYPSPKPCTTSSSPPDDRPPRVPQARRGVVRPLSCCLPRLPALLDEPHTDQSNIIKIFPALQLPKTWCSPTATAPHPAISIRCPHGRRCACHPTRVPPSPFATLEPAHPQYFPLRHPLPLDTAAGMDPRSTGWTLDSLAGLWYGSYGAHGTEVLHVARGTAFWMGGMCATKLTGDVNVPRGAVSWVLQQTDEYGEDPAEFWAELREERPPRVLTGRGLLAARGFAESSVIGLIAAIKSPDEIQTFWAPLQVFRTYRRYKGREGEIHGPAQNE</sequence>
<accession>A0A5K1JVG2</accession>
<feature type="compositionally biased region" description="Low complexity" evidence="1">
    <location>
        <begin position="9"/>
        <end position="25"/>
    </location>
</feature>
<dbReference type="EMBL" id="LR725172">
    <property type="protein sequence ID" value="VWO95866.1"/>
    <property type="molecule type" value="Genomic_DNA"/>
</dbReference>
<dbReference type="AlphaFoldDB" id="A0A5K1JVG2"/>
<protein>
    <submittedName>
        <fullName evidence="2">BZIP domain-containing protein</fullName>
    </submittedName>
</protein>
<reference evidence="2" key="1">
    <citation type="submission" date="2019-10" db="EMBL/GenBank/DDBJ databases">
        <authorList>
            <person name="Nor Muhammad N."/>
        </authorList>
    </citation>
    <scope>NUCLEOTIDE SEQUENCE</scope>
</reference>
<evidence type="ECO:0000256" key="1">
    <source>
        <dbReference type="SAM" id="MobiDB-lite"/>
    </source>
</evidence>
<name>A0A5K1JVG2_9APHY</name>
<organism evidence="2">
    <name type="scientific">Ganoderma boninense</name>
    <dbReference type="NCBI Taxonomy" id="34458"/>
    <lineage>
        <taxon>Eukaryota</taxon>
        <taxon>Fungi</taxon>
        <taxon>Dikarya</taxon>
        <taxon>Basidiomycota</taxon>
        <taxon>Agaricomycotina</taxon>
        <taxon>Agaricomycetes</taxon>
        <taxon>Polyporales</taxon>
        <taxon>Polyporaceae</taxon>
        <taxon>Ganoderma</taxon>
    </lineage>
</organism>
<gene>
    <name evidence="2" type="primary">I1S462</name>
</gene>
<dbReference type="Pfam" id="PF12014">
    <property type="entry name" value="Cyclin_D1_bind"/>
    <property type="match status" value="1"/>
</dbReference>